<evidence type="ECO:0000313" key="5">
    <source>
        <dbReference type="EMBL" id="RHN43849.1"/>
    </source>
</evidence>
<dbReference type="GO" id="GO:0009414">
    <property type="term" value="P:response to water deprivation"/>
    <property type="evidence" value="ECO:0007669"/>
    <property type="project" value="UniProtKB-ARBA"/>
</dbReference>
<evidence type="ECO:0000313" key="7">
    <source>
        <dbReference type="Proteomes" id="UP000002051"/>
    </source>
</evidence>
<dbReference type="GO" id="GO:0009409">
    <property type="term" value="P:response to cold"/>
    <property type="evidence" value="ECO:0007669"/>
    <property type="project" value="UniProtKB-ARBA"/>
</dbReference>
<dbReference type="Pfam" id="PF00257">
    <property type="entry name" value="Dehydrin"/>
    <property type="match status" value="1"/>
</dbReference>
<evidence type="ECO:0000256" key="2">
    <source>
        <dbReference type="RuleBase" id="RU003995"/>
    </source>
</evidence>
<dbReference type="HOGENOM" id="CLU_2516118_0_0_1"/>
<keyword evidence="7" id="KW-1185">Reference proteome</keyword>
<feature type="region of interest" description="Disordered" evidence="3">
    <location>
        <begin position="29"/>
        <end position="85"/>
    </location>
</feature>
<dbReference type="Proteomes" id="UP000265566">
    <property type="component" value="Chromosome 8"/>
</dbReference>
<accession>G7LCC2</accession>
<evidence type="ECO:0000256" key="1">
    <source>
        <dbReference type="ARBA" id="ARBA00008403"/>
    </source>
</evidence>
<dbReference type="Proteomes" id="UP000002051">
    <property type="component" value="Chromosome 8"/>
</dbReference>
<dbReference type="PROSITE" id="PS00823">
    <property type="entry name" value="DEHYDRIN_2"/>
    <property type="match status" value="1"/>
</dbReference>
<dbReference type="AlphaFoldDB" id="G7LCC2"/>
<sequence>MDNFQNQYGAVPISNNDLIHRELDTTGVVDGGGSTQAMADTTTAVDTTTTDDGVFVDGNKTNNHHNKKGIIDKIKEKLPGTHHHK</sequence>
<reference evidence="5" key="5">
    <citation type="journal article" date="2018" name="Nat. Plants">
        <title>Whole-genome landscape of Medicago truncatula symbiotic genes.</title>
        <authorList>
            <person name="Pecrix Y."/>
            <person name="Gamas P."/>
            <person name="Carrere S."/>
        </authorList>
    </citation>
    <scope>NUCLEOTIDE SEQUENCE</scope>
    <source>
        <tissue evidence="5">Leaves</tissue>
    </source>
</reference>
<organism evidence="4 7">
    <name type="scientific">Medicago truncatula</name>
    <name type="common">Barrel medic</name>
    <name type="synonym">Medicago tribuloides</name>
    <dbReference type="NCBI Taxonomy" id="3880"/>
    <lineage>
        <taxon>Eukaryota</taxon>
        <taxon>Viridiplantae</taxon>
        <taxon>Streptophyta</taxon>
        <taxon>Embryophyta</taxon>
        <taxon>Tracheophyta</taxon>
        <taxon>Spermatophyta</taxon>
        <taxon>Magnoliopsida</taxon>
        <taxon>eudicotyledons</taxon>
        <taxon>Gunneridae</taxon>
        <taxon>Pentapetalae</taxon>
        <taxon>rosids</taxon>
        <taxon>fabids</taxon>
        <taxon>Fabales</taxon>
        <taxon>Fabaceae</taxon>
        <taxon>Papilionoideae</taxon>
        <taxon>50 kb inversion clade</taxon>
        <taxon>NPAAA clade</taxon>
        <taxon>Hologalegina</taxon>
        <taxon>IRL clade</taxon>
        <taxon>Trifolieae</taxon>
        <taxon>Medicago</taxon>
    </lineage>
</organism>
<dbReference type="EMBL" id="PSQE01000008">
    <property type="protein sequence ID" value="RHN43849.1"/>
    <property type="molecule type" value="Genomic_DNA"/>
</dbReference>
<dbReference type="EMBL" id="CM001224">
    <property type="protein sequence ID" value="AET05489.1"/>
    <property type="molecule type" value="Genomic_DNA"/>
</dbReference>
<evidence type="ECO:0000313" key="4">
    <source>
        <dbReference type="EMBL" id="AET05489.1"/>
    </source>
</evidence>
<evidence type="ECO:0000313" key="6">
    <source>
        <dbReference type="EnsemblPlants" id="AET05489"/>
    </source>
</evidence>
<dbReference type="OMA" id="YDHRRTT"/>
<reference evidence="8" key="4">
    <citation type="journal article" date="2018" name="Nat. Plants">
        <title>Whole-genome landscape of Medicago truncatula symbiotic genes.</title>
        <authorList>
            <person name="Pecrix Y."/>
            <person name="Staton S.E."/>
            <person name="Sallet E."/>
            <person name="Lelandais-Briere C."/>
            <person name="Moreau S."/>
            <person name="Carrere S."/>
            <person name="Blein T."/>
            <person name="Jardinaud M.F."/>
            <person name="Latrasse D."/>
            <person name="Zouine M."/>
            <person name="Zahm M."/>
            <person name="Kreplak J."/>
            <person name="Mayjonade B."/>
            <person name="Satge C."/>
            <person name="Perez M."/>
            <person name="Cauet S."/>
            <person name="Marande W."/>
            <person name="Chantry-Darmon C."/>
            <person name="Lopez-Roques C."/>
            <person name="Bouchez O."/>
            <person name="Berard A."/>
            <person name="Debelle F."/>
            <person name="Munos S."/>
            <person name="Bendahmane A."/>
            <person name="Berges H."/>
            <person name="Niebel A."/>
            <person name="Buitink J."/>
            <person name="Frugier F."/>
            <person name="Benhamed M."/>
            <person name="Crespi M."/>
            <person name="Gouzy J."/>
            <person name="Gamas P."/>
        </authorList>
    </citation>
    <scope>NUCLEOTIDE SEQUENCE [LARGE SCALE GENOMIC DNA]</scope>
    <source>
        <strain evidence="8">cv. Jemalong A17</strain>
    </source>
</reference>
<reference evidence="6" key="3">
    <citation type="submission" date="2015-04" db="UniProtKB">
        <authorList>
            <consortium name="EnsemblPlants"/>
        </authorList>
    </citation>
    <scope>IDENTIFICATION</scope>
    <source>
        <strain evidence="6">cv. Jemalong A17</strain>
    </source>
</reference>
<feature type="compositionally biased region" description="Basic and acidic residues" evidence="3">
    <location>
        <begin position="69"/>
        <end position="79"/>
    </location>
</feature>
<dbReference type="InterPro" id="IPR030513">
    <property type="entry name" value="Dehydrin_CS"/>
</dbReference>
<dbReference type="Gramene" id="rna50479">
    <property type="protein sequence ID" value="RHN43849.1"/>
    <property type="gene ID" value="gene50479"/>
</dbReference>
<dbReference type="PaxDb" id="3880-AET05489"/>
<evidence type="ECO:0000256" key="3">
    <source>
        <dbReference type="SAM" id="MobiDB-lite"/>
    </source>
</evidence>
<feature type="compositionally biased region" description="Low complexity" evidence="3">
    <location>
        <begin position="35"/>
        <end position="61"/>
    </location>
</feature>
<dbReference type="EnsemblPlants" id="AET05489">
    <property type="protein sequence ID" value="AET05489"/>
    <property type="gene ID" value="MTR_8g106140"/>
</dbReference>
<gene>
    <name evidence="4" type="ordered locus">MTR_8g106140</name>
    <name evidence="5" type="ORF">MtrunA17_Chr8g0392291</name>
</gene>
<reference evidence="4 7" key="2">
    <citation type="journal article" date="2014" name="BMC Genomics">
        <title>An improved genome release (version Mt4.0) for the model legume Medicago truncatula.</title>
        <authorList>
            <person name="Tang H."/>
            <person name="Krishnakumar V."/>
            <person name="Bidwell S."/>
            <person name="Rosen B."/>
            <person name="Chan A."/>
            <person name="Zhou S."/>
            <person name="Gentzbittel L."/>
            <person name="Childs K.L."/>
            <person name="Yandell M."/>
            <person name="Gundlach H."/>
            <person name="Mayer K.F."/>
            <person name="Schwartz D.C."/>
            <person name="Town C.D."/>
        </authorList>
    </citation>
    <scope>GENOME REANNOTATION</scope>
    <source>
        <strain evidence="6 7">cv. Jemalong A17</strain>
    </source>
</reference>
<reference evidence="4 7" key="1">
    <citation type="journal article" date="2011" name="Nature">
        <title>The Medicago genome provides insight into the evolution of rhizobial symbioses.</title>
        <authorList>
            <person name="Young N.D."/>
            <person name="Debelle F."/>
            <person name="Oldroyd G.E."/>
            <person name="Geurts R."/>
            <person name="Cannon S.B."/>
            <person name="Udvardi M.K."/>
            <person name="Benedito V.A."/>
            <person name="Mayer K.F."/>
            <person name="Gouzy J."/>
            <person name="Schoof H."/>
            <person name="Van de Peer Y."/>
            <person name="Proost S."/>
            <person name="Cook D.R."/>
            <person name="Meyers B.C."/>
            <person name="Spannagl M."/>
            <person name="Cheung F."/>
            <person name="De Mita S."/>
            <person name="Krishnakumar V."/>
            <person name="Gundlach H."/>
            <person name="Zhou S."/>
            <person name="Mudge J."/>
            <person name="Bharti A.K."/>
            <person name="Murray J.D."/>
            <person name="Naoumkina M.A."/>
            <person name="Rosen B."/>
            <person name="Silverstein K.A."/>
            <person name="Tang H."/>
            <person name="Rombauts S."/>
            <person name="Zhao P.X."/>
            <person name="Zhou P."/>
            <person name="Barbe V."/>
            <person name="Bardou P."/>
            <person name="Bechner M."/>
            <person name="Bellec A."/>
            <person name="Berger A."/>
            <person name="Berges H."/>
            <person name="Bidwell S."/>
            <person name="Bisseling T."/>
            <person name="Choisne N."/>
            <person name="Couloux A."/>
            <person name="Denny R."/>
            <person name="Deshpande S."/>
            <person name="Dai X."/>
            <person name="Doyle J.J."/>
            <person name="Dudez A.M."/>
            <person name="Farmer A.D."/>
            <person name="Fouteau S."/>
            <person name="Franken C."/>
            <person name="Gibelin C."/>
            <person name="Gish J."/>
            <person name="Goldstein S."/>
            <person name="Gonzalez A.J."/>
            <person name="Green P.J."/>
            <person name="Hallab A."/>
            <person name="Hartog M."/>
            <person name="Hua A."/>
            <person name="Humphray S.J."/>
            <person name="Jeong D.H."/>
            <person name="Jing Y."/>
            <person name="Jocker A."/>
            <person name="Kenton S.M."/>
            <person name="Kim D.J."/>
            <person name="Klee K."/>
            <person name="Lai H."/>
            <person name="Lang C."/>
            <person name="Lin S."/>
            <person name="Macmil S.L."/>
            <person name="Magdelenat G."/>
            <person name="Matthews L."/>
            <person name="McCorrison J."/>
            <person name="Monaghan E.L."/>
            <person name="Mun J.H."/>
            <person name="Najar F.Z."/>
            <person name="Nicholson C."/>
            <person name="Noirot C."/>
            <person name="O'Bleness M."/>
            <person name="Paule C.R."/>
            <person name="Poulain J."/>
            <person name="Prion F."/>
            <person name="Qin B."/>
            <person name="Qu C."/>
            <person name="Retzel E.F."/>
            <person name="Riddle C."/>
            <person name="Sallet E."/>
            <person name="Samain S."/>
            <person name="Samson N."/>
            <person name="Sanders I."/>
            <person name="Saurat O."/>
            <person name="Scarpelli C."/>
            <person name="Schiex T."/>
            <person name="Segurens B."/>
            <person name="Severin A.J."/>
            <person name="Sherrier D.J."/>
            <person name="Shi R."/>
            <person name="Sims S."/>
            <person name="Singer S.R."/>
            <person name="Sinharoy S."/>
            <person name="Sterck L."/>
            <person name="Viollet A."/>
            <person name="Wang B.B."/>
            <person name="Wang K."/>
            <person name="Wang M."/>
            <person name="Wang X."/>
            <person name="Warfsmann J."/>
            <person name="Weissenbach J."/>
            <person name="White D.D."/>
            <person name="White J.D."/>
            <person name="Wiley G.B."/>
            <person name="Wincker P."/>
            <person name="Xing Y."/>
            <person name="Yang L."/>
            <person name="Yao Z."/>
            <person name="Ying F."/>
            <person name="Zhai J."/>
            <person name="Zhou L."/>
            <person name="Zuber A."/>
            <person name="Denarie J."/>
            <person name="Dixon R.A."/>
            <person name="May G.D."/>
            <person name="Schwartz D.C."/>
            <person name="Rogers J."/>
            <person name="Quetier F."/>
            <person name="Town C.D."/>
            <person name="Roe B.A."/>
        </authorList>
    </citation>
    <scope>NUCLEOTIDE SEQUENCE [LARGE SCALE GENOMIC DNA]</scope>
    <source>
        <strain evidence="4">A17</strain>
        <strain evidence="6 7">cv. Jemalong A17</strain>
    </source>
</reference>
<dbReference type="InterPro" id="IPR000167">
    <property type="entry name" value="Dehydrin"/>
</dbReference>
<comment type="similarity">
    <text evidence="1 2">Belongs to the plant dehydrin family.</text>
</comment>
<name>G7LCC2_MEDTR</name>
<evidence type="ECO:0000313" key="8">
    <source>
        <dbReference type="Proteomes" id="UP000265566"/>
    </source>
</evidence>
<proteinExistence type="inferred from homology"/>
<protein>
    <submittedName>
        <fullName evidence="4 5">Dehydrin</fullName>
    </submittedName>
</protein>